<evidence type="ECO:0000313" key="2">
    <source>
        <dbReference type="EMBL" id="KAJ3653475.1"/>
    </source>
</evidence>
<dbReference type="Proteomes" id="UP001168821">
    <property type="component" value="Unassembled WGS sequence"/>
</dbReference>
<reference evidence="2" key="1">
    <citation type="journal article" date="2023" name="G3 (Bethesda)">
        <title>Whole genome assemblies of Zophobas morio and Tenebrio molitor.</title>
        <authorList>
            <person name="Kaur S."/>
            <person name="Stinson S.A."/>
            <person name="diCenzo G.C."/>
        </authorList>
    </citation>
    <scope>NUCLEOTIDE SEQUENCE</scope>
    <source>
        <strain evidence="2">QUZm001</strain>
    </source>
</reference>
<protein>
    <submittedName>
        <fullName evidence="2">Uncharacterized protein</fullName>
    </submittedName>
</protein>
<comment type="caution">
    <text evidence="2">The sequence shown here is derived from an EMBL/GenBank/DDBJ whole genome shotgun (WGS) entry which is preliminary data.</text>
</comment>
<dbReference type="AlphaFoldDB" id="A0AA38IBR7"/>
<name>A0AA38IBR7_9CUCU</name>
<keyword evidence="3" id="KW-1185">Reference proteome</keyword>
<dbReference type="PANTHER" id="PTHR31649:SF10">
    <property type="entry name" value="IP19903P-RELATED"/>
    <property type="match status" value="1"/>
</dbReference>
<sequence length="182" mass="20556">MQRLTIIIFFFSIGTSTIPPLSIERAYYWREYNNNIPSDAVPSGSDSSYIGQAYLHGQGIFVVQIFDDSKDVVAVGYGFIGLSLQKTDRVIKILCSKNPKNLTWVASNNKHFHVDMIRRYPLVGGFDHKDATNGMMYIGRVRRNGGIKIGPIRGMVEDAKIMYVDGTVIVTEEQYEVLVYAY</sequence>
<dbReference type="EMBL" id="JALNTZ010000004">
    <property type="protein sequence ID" value="KAJ3653475.1"/>
    <property type="molecule type" value="Genomic_DNA"/>
</dbReference>
<feature type="chain" id="PRO_5041363713" evidence="1">
    <location>
        <begin position="18"/>
        <end position="182"/>
    </location>
</feature>
<keyword evidence="1" id="KW-0732">Signal</keyword>
<proteinExistence type="predicted"/>
<evidence type="ECO:0000313" key="3">
    <source>
        <dbReference type="Proteomes" id="UP001168821"/>
    </source>
</evidence>
<dbReference type="PANTHER" id="PTHR31649">
    <property type="entry name" value="AGAP009604-PA"/>
    <property type="match status" value="1"/>
</dbReference>
<evidence type="ECO:0000256" key="1">
    <source>
        <dbReference type="SAM" id="SignalP"/>
    </source>
</evidence>
<organism evidence="2 3">
    <name type="scientific">Zophobas morio</name>
    <dbReference type="NCBI Taxonomy" id="2755281"/>
    <lineage>
        <taxon>Eukaryota</taxon>
        <taxon>Metazoa</taxon>
        <taxon>Ecdysozoa</taxon>
        <taxon>Arthropoda</taxon>
        <taxon>Hexapoda</taxon>
        <taxon>Insecta</taxon>
        <taxon>Pterygota</taxon>
        <taxon>Neoptera</taxon>
        <taxon>Endopterygota</taxon>
        <taxon>Coleoptera</taxon>
        <taxon>Polyphaga</taxon>
        <taxon>Cucujiformia</taxon>
        <taxon>Tenebrionidae</taxon>
        <taxon>Zophobas</taxon>
    </lineage>
</organism>
<gene>
    <name evidence="2" type="ORF">Zmor_012724</name>
</gene>
<feature type="signal peptide" evidence="1">
    <location>
        <begin position="1"/>
        <end position="17"/>
    </location>
</feature>
<accession>A0AA38IBR7</accession>